<protein>
    <submittedName>
        <fullName evidence="10">Multisubunit sodium/proton antiporter, MrpB subunit</fullName>
    </submittedName>
</protein>
<feature type="transmembrane region" description="Helical" evidence="7">
    <location>
        <begin position="154"/>
        <end position="171"/>
    </location>
</feature>
<feature type="domain" description="MrpA C-terminal/MbhD" evidence="9">
    <location>
        <begin position="14"/>
        <end position="76"/>
    </location>
</feature>
<feature type="domain" description="Na+/H+ antiporter MnhB subunit-related protein" evidence="8">
    <location>
        <begin position="190"/>
        <end position="292"/>
    </location>
</feature>
<feature type="transmembrane region" description="Helical" evidence="7">
    <location>
        <begin position="247"/>
        <end position="265"/>
    </location>
</feature>
<evidence type="ECO:0000256" key="3">
    <source>
        <dbReference type="ARBA" id="ARBA00022475"/>
    </source>
</evidence>
<dbReference type="InterPro" id="IPR025383">
    <property type="entry name" value="MrpA_C/MbhD"/>
</dbReference>
<evidence type="ECO:0000313" key="11">
    <source>
        <dbReference type="Proteomes" id="UP000193309"/>
    </source>
</evidence>
<feature type="transmembrane region" description="Helical" evidence="7">
    <location>
        <begin position="215"/>
        <end position="235"/>
    </location>
</feature>
<evidence type="ECO:0000256" key="6">
    <source>
        <dbReference type="ARBA" id="ARBA00023136"/>
    </source>
</evidence>
<evidence type="ECO:0000259" key="9">
    <source>
        <dbReference type="Pfam" id="PF13244"/>
    </source>
</evidence>
<gene>
    <name evidence="10" type="ORF">SAMN06295981_1016</name>
</gene>
<keyword evidence="6 7" id="KW-0472">Membrane</keyword>
<dbReference type="STRING" id="1610489.SAMN06295981_1016"/>
<feature type="transmembrane region" description="Helical" evidence="7">
    <location>
        <begin position="31"/>
        <end position="48"/>
    </location>
</feature>
<dbReference type="EMBL" id="FXAR01000003">
    <property type="protein sequence ID" value="SMG19638.1"/>
    <property type="molecule type" value="Genomic_DNA"/>
</dbReference>
<evidence type="ECO:0000256" key="4">
    <source>
        <dbReference type="ARBA" id="ARBA00022692"/>
    </source>
</evidence>
<reference evidence="11" key="1">
    <citation type="submission" date="2017-04" db="EMBL/GenBank/DDBJ databases">
        <authorList>
            <person name="Varghese N."/>
            <person name="Submissions S."/>
        </authorList>
    </citation>
    <scope>NUCLEOTIDE SEQUENCE [LARGE SCALE GENOMIC DNA]</scope>
    <source>
        <strain evidence="11">VDS</strain>
    </source>
</reference>
<evidence type="ECO:0000313" key="10">
    <source>
        <dbReference type="EMBL" id="SMG19638.1"/>
    </source>
</evidence>
<name>A0A1X7IXW0_9CORY</name>
<comment type="similarity">
    <text evidence="2">Belongs to the CPA3 antiporters (TC 2.A.63) subunit B family.</text>
</comment>
<evidence type="ECO:0000256" key="2">
    <source>
        <dbReference type="ARBA" id="ARBA00009425"/>
    </source>
</evidence>
<comment type="subcellular location">
    <subcellularLocation>
        <location evidence="1">Cell membrane</location>
        <topology evidence="1">Multi-pass membrane protein</topology>
    </subcellularLocation>
</comment>
<dbReference type="AlphaFoldDB" id="A0A1X7IXW0"/>
<evidence type="ECO:0000259" key="8">
    <source>
        <dbReference type="Pfam" id="PF04039"/>
    </source>
</evidence>
<keyword evidence="3" id="KW-1003">Cell membrane</keyword>
<sequence>MTVTVVDGVLGLATLASLALIVFVSDRRVQVGSFLSFGVIISLVWLRLGALDVAFAEAALGTGMLSAVLVWLAVRHPVAPAHSRDPDGPAAPHWLKAGVGVLSGAVLTVILGSLVLQARHLEPAWTTDVPRSMPEGVSHGITGVLLAFRAYDTLLESAVLLFAGVIALVLSDNRIPAGPRAELPPVAVWFVRMAAPVLLLLGLWLLFAGSSDSGGAFQSGSVLAALLILLQMAGVDMRRTHRLLRPALIVGVVVFIVAAALGPVLGDAWLTWPETGAFAVILLVEIALTIGITAGLYLLYLTLEVAP</sequence>
<evidence type="ECO:0000256" key="7">
    <source>
        <dbReference type="SAM" id="Phobius"/>
    </source>
</evidence>
<keyword evidence="11" id="KW-1185">Reference proteome</keyword>
<keyword evidence="4 7" id="KW-0812">Transmembrane</keyword>
<dbReference type="OrthoDB" id="4962908at2"/>
<dbReference type="PANTHER" id="PTHR33932:SF4">
    <property type="entry name" value="NA(+)_H(+) ANTIPORTER SUBUNIT B"/>
    <property type="match status" value="1"/>
</dbReference>
<keyword evidence="5 7" id="KW-1133">Transmembrane helix</keyword>
<feature type="transmembrane region" description="Helical" evidence="7">
    <location>
        <begin position="6"/>
        <end position="24"/>
    </location>
</feature>
<dbReference type="InterPro" id="IPR050622">
    <property type="entry name" value="CPA3_antiporter_subunitB"/>
</dbReference>
<accession>A0A1X7IXW0</accession>
<evidence type="ECO:0000256" key="1">
    <source>
        <dbReference type="ARBA" id="ARBA00004651"/>
    </source>
</evidence>
<dbReference type="Proteomes" id="UP000193309">
    <property type="component" value="Unassembled WGS sequence"/>
</dbReference>
<feature type="transmembrane region" description="Helical" evidence="7">
    <location>
        <begin position="183"/>
        <end position="209"/>
    </location>
</feature>
<dbReference type="Pfam" id="PF13244">
    <property type="entry name" value="MbhD"/>
    <property type="match status" value="1"/>
</dbReference>
<feature type="transmembrane region" description="Helical" evidence="7">
    <location>
        <begin position="277"/>
        <end position="301"/>
    </location>
</feature>
<dbReference type="RefSeq" id="WP_085549168.1">
    <property type="nucleotide sequence ID" value="NZ_FXAR01000003.1"/>
</dbReference>
<dbReference type="PANTHER" id="PTHR33932">
    <property type="entry name" value="NA(+)/H(+) ANTIPORTER SUBUNIT B"/>
    <property type="match status" value="1"/>
</dbReference>
<feature type="transmembrane region" description="Helical" evidence="7">
    <location>
        <begin position="54"/>
        <end position="74"/>
    </location>
</feature>
<organism evidence="10 11">
    <name type="scientific">Corynebacterium pollutisoli</name>
    <dbReference type="NCBI Taxonomy" id="1610489"/>
    <lineage>
        <taxon>Bacteria</taxon>
        <taxon>Bacillati</taxon>
        <taxon>Actinomycetota</taxon>
        <taxon>Actinomycetes</taxon>
        <taxon>Mycobacteriales</taxon>
        <taxon>Corynebacteriaceae</taxon>
        <taxon>Corynebacterium</taxon>
    </lineage>
</organism>
<evidence type="ECO:0000256" key="5">
    <source>
        <dbReference type="ARBA" id="ARBA00022989"/>
    </source>
</evidence>
<dbReference type="InterPro" id="IPR007182">
    <property type="entry name" value="MnhB"/>
</dbReference>
<feature type="transmembrane region" description="Helical" evidence="7">
    <location>
        <begin position="94"/>
        <end position="116"/>
    </location>
</feature>
<proteinExistence type="inferred from homology"/>
<dbReference type="Pfam" id="PF04039">
    <property type="entry name" value="MnhB"/>
    <property type="match status" value="1"/>
</dbReference>
<dbReference type="GO" id="GO:0005886">
    <property type="term" value="C:plasma membrane"/>
    <property type="evidence" value="ECO:0007669"/>
    <property type="project" value="UniProtKB-SubCell"/>
</dbReference>